<dbReference type="Proteomes" id="UP000308632">
    <property type="component" value="Unassembled WGS sequence"/>
</dbReference>
<reference evidence="2 3" key="1">
    <citation type="submission" date="2019-04" db="EMBL/GenBank/DDBJ databases">
        <title>Streptomyces lasaliensis sp.nov., an Actinomycete isolated from soil which produces the polyether antibiotic lasalocid.</title>
        <authorList>
            <person name="Erwin G."/>
            <person name="Haber C."/>
        </authorList>
    </citation>
    <scope>NUCLEOTIDE SEQUENCE [LARGE SCALE GENOMIC DNA]</scope>
    <source>
        <strain evidence="2 3">DSM 40089</strain>
    </source>
</reference>
<keyword evidence="4" id="KW-1185">Reference proteome</keyword>
<evidence type="ECO:0000313" key="2">
    <source>
        <dbReference type="EMBL" id="TKT08761.1"/>
    </source>
</evidence>
<dbReference type="InterPro" id="IPR036390">
    <property type="entry name" value="WH_DNA-bd_sf"/>
</dbReference>
<dbReference type="EMBL" id="SZPR01000012">
    <property type="protein sequence ID" value="TKT08761.1"/>
    <property type="molecule type" value="Genomic_DNA"/>
</dbReference>
<dbReference type="EMBL" id="JAAXMD010000123">
    <property type="protein sequence ID" value="NKQ25733.1"/>
    <property type="molecule type" value="Genomic_DNA"/>
</dbReference>
<dbReference type="AlphaFoldDB" id="A0A4U5X3Z9"/>
<dbReference type="Proteomes" id="UP000744032">
    <property type="component" value="Unassembled WGS sequence"/>
</dbReference>
<sequence>MEYSHSDADLLRQPIGYWSWAAYDAVVTRIRSALAELGTTQPQWWVLGQVAGADPARSRDEVSRLLRNYLNTGPEVMEEEIDHTIARGWVDQDAAGRLHLTPEGRAFLDKAAAVQQQLHEERHAGISDEEYLTTLKVLQRFIHNTGGTAWHH</sequence>
<name>A0A4U5X3Z9_STRGB</name>
<protein>
    <submittedName>
        <fullName evidence="2">Winged helix-turn-helix transcriptional regulator</fullName>
    </submittedName>
</protein>
<evidence type="ECO:0000313" key="1">
    <source>
        <dbReference type="EMBL" id="NKQ25733.1"/>
    </source>
</evidence>
<dbReference type="SUPFAM" id="SSF46785">
    <property type="entry name" value="Winged helix' DNA-binding domain"/>
    <property type="match status" value="1"/>
</dbReference>
<organism evidence="2 3">
    <name type="scientific">Streptomyces galbus</name>
    <dbReference type="NCBI Taxonomy" id="33898"/>
    <lineage>
        <taxon>Bacteria</taxon>
        <taxon>Bacillati</taxon>
        <taxon>Actinomycetota</taxon>
        <taxon>Actinomycetes</taxon>
        <taxon>Kitasatosporales</taxon>
        <taxon>Streptomycetaceae</taxon>
        <taxon>Streptomyces</taxon>
    </lineage>
</organism>
<evidence type="ECO:0000313" key="3">
    <source>
        <dbReference type="Proteomes" id="UP000308632"/>
    </source>
</evidence>
<dbReference type="Gene3D" id="1.10.10.10">
    <property type="entry name" value="Winged helix-like DNA-binding domain superfamily/Winged helix DNA-binding domain"/>
    <property type="match status" value="1"/>
</dbReference>
<evidence type="ECO:0000313" key="4">
    <source>
        <dbReference type="Proteomes" id="UP000744032"/>
    </source>
</evidence>
<dbReference type="RefSeq" id="WP_137300719.1">
    <property type="nucleotide sequence ID" value="NZ_BMVD01000001.1"/>
</dbReference>
<accession>A0A4U5X3Z9</accession>
<dbReference type="InterPro" id="IPR036388">
    <property type="entry name" value="WH-like_DNA-bd_sf"/>
</dbReference>
<gene>
    <name evidence="2" type="ORF">E4U92_14100</name>
    <name evidence="1" type="ORF">HF200_15110</name>
</gene>
<comment type="caution">
    <text evidence="2">The sequence shown here is derived from an EMBL/GenBank/DDBJ whole genome shotgun (WGS) entry which is preliminary data.</text>
</comment>
<proteinExistence type="predicted"/>
<reference evidence="1 4" key="2">
    <citation type="submission" date="2020-04" db="EMBL/GenBank/DDBJ databases">
        <title>Genome sequence of Streptomyces galbus strain I339.</title>
        <authorList>
            <person name="Silva E.A.N."/>
            <person name="Merces M."/>
            <person name="Castelo Branco A.P.O.T."/>
            <person name="Vasconcelos P.C."/>
            <person name="Costa N.P."/>
            <person name="Marinho G.C.S."/>
            <person name="Oliveira C.J.B."/>
            <person name="Araujo D."/>
            <person name="Rodrigues Junior V.S."/>
            <person name="Almeida R."/>
            <person name="Silva Filho U.R."/>
            <person name="Andrade A.S.A."/>
            <person name="Cibulski S.P."/>
        </authorList>
    </citation>
    <scope>NUCLEOTIDE SEQUENCE [LARGE SCALE GENOMIC DNA]</scope>
    <source>
        <strain evidence="1 4">I339</strain>
    </source>
</reference>